<dbReference type="PANTHER" id="PTHR43859">
    <property type="entry name" value="ACYL-ACTIVATING ENZYME"/>
    <property type="match status" value="1"/>
</dbReference>
<evidence type="ECO:0000313" key="10">
    <source>
        <dbReference type="EMBL" id="MBB6212168.1"/>
    </source>
</evidence>
<keyword evidence="2 10" id="KW-0436">Ligase</keyword>
<dbReference type="AlphaFoldDB" id="A0A7W9ZIL6"/>
<evidence type="ECO:0000256" key="6">
    <source>
        <dbReference type="ARBA" id="ARBA00066616"/>
    </source>
</evidence>
<dbReference type="EMBL" id="JACIIX010000018">
    <property type="protein sequence ID" value="MBB6212168.1"/>
    <property type="molecule type" value="Genomic_DNA"/>
</dbReference>
<evidence type="ECO:0000256" key="7">
    <source>
        <dbReference type="ARBA" id="ARBA00067668"/>
    </source>
</evidence>
<dbReference type="NCBIfam" id="NF004837">
    <property type="entry name" value="PRK06187.1"/>
    <property type="match status" value="1"/>
</dbReference>
<dbReference type="Pfam" id="PF00501">
    <property type="entry name" value="AMP-binding"/>
    <property type="match status" value="1"/>
</dbReference>
<dbReference type="GO" id="GO:0006631">
    <property type="term" value="P:fatty acid metabolic process"/>
    <property type="evidence" value="ECO:0007669"/>
    <property type="project" value="UniProtKB-KW"/>
</dbReference>
<comment type="caution">
    <text evidence="10">The sequence shown here is derived from an EMBL/GenBank/DDBJ whole genome shotgun (WGS) entry which is preliminary data.</text>
</comment>
<evidence type="ECO:0000313" key="11">
    <source>
        <dbReference type="Proteomes" id="UP000544872"/>
    </source>
</evidence>
<sequence>MLGQMMSAPLLISGVLEHAARYHPQAEVVSRQDDGSLHRYTYADAARRARRLANALTAQGLRPGERVATLAWNGFRHFELYYAVPGAGFVCHTINPRLFPDQIRFIIDHAEDRLLFVEPMFLPLVEKVAPTLRAVPKIVVMAETVPATALPDVVAYEDFIAGQPEEFDWPQLDENTASGLCYTSGTTGDPKGVLYTHRSTLLHALSANMPDLFGFSGHDAIMPVVPMFHVNAWCIPYGAPLTGAKLVFPGARLDGASVHDLITREGVTFTAGVPTVWLMLLNHAEANGLSLDPLQRVVIGGSACPESMMTRFAAKGVRVLHAWGMTETSPLGAFATLTPQQEAALSEEQQLRYRLKQGRAPYGVEVRICDDAGTVLPWDGVSYGVLQVRGPWIASGYFGLEDRSAFTADGWFKTGDVATLTPDGFMEIVDRTKDVIKSGGEWISSITLENVAVGHPAVREAAAIARVDSKWGERPRLIVALKDGAELTPADMRAWFEGRVAHWWIPDDVVIVDDLPHTATGKLLKLDLRTRYGAETLTEEQPL</sequence>
<evidence type="ECO:0000256" key="2">
    <source>
        <dbReference type="ARBA" id="ARBA00022598"/>
    </source>
</evidence>
<evidence type="ECO:0000256" key="1">
    <source>
        <dbReference type="ARBA" id="ARBA00006432"/>
    </source>
</evidence>
<dbReference type="InterPro" id="IPR025110">
    <property type="entry name" value="AMP-bd_C"/>
</dbReference>
<dbReference type="InterPro" id="IPR042099">
    <property type="entry name" value="ANL_N_sf"/>
</dbReference>
<dbReference type="PROSITE" id="PS00455">
    <property type="entry name" value="AMP_BINDING"/>
    <property type="match status" value="1"/>
</dbReference>
<name>A0A7W9ZIL6_NOVIT</name>
<feature type="domain" description="AMP-binding enzyme C-terminal" evidence="9">
    <location>
        <begin position="448"/>
        <end position="522"/>
    </location>
</feature>
<dbReference type="InterPro" id="IPR045851">
    <property type="entry name" value="AMP-bd_C_sf"/>
</dbReference>
<dbReference type="Gene3D" id="3.30.300.30">
    <property type="match status" value="1"/>
</dbReference>
<protein>
    <recommendedName>
        <fullName evidence="7">3-methylmercaptopropionyl-CoA ligase</fullName>
        <ecNumber evidence="6">6.2.1.44</ecNumber>
    </recommendedName>
</protein>
<evidence type="ECO:0000259" key="9">
    <source>
        <dbReference type="Pfam" id="PF13193"/>
    </source>
</evidence>
<dbReference type="EC" id="6.2.1.44" evidence="6"/>
<evidence type="ECO:0000259" key="8">
    <source>
        <dbReference type="Pfam" id="PF00501"/>
    </source>
</evidence>
<comment type="similarity">
    <text evidence="1">Belongs to the ATP-dependent AMP-binding enzyme family.</text>
</comment>
<gene>
    <name evidence="10" type="ORF">FHS48_003617</name>
</gene>
<comment type="catalytic activity">
    <reaction evidence="5">
        <text>3-(methylsulfanyl)propanoate + ATP + CoA = 3-(methylsulfanyl)propanoyl-CoA + AMP + diphosphate</text>
        <dbReference type="Rhea" id="RHEA:43052"/>
        <dbReference type="ChEBI" id="CHEBI:30616"/>
        <dbReference type="ChEBI" id="CHEBI:33019"/>
        <dbReference type="ChEBI" id="CHEBI:49016"/>
        <dbReference type="ChEBI" id="CHEBI:57287"/>
        <dbReference type="ChEBI" id="CHEBI:82815"/>
        <dbReference type="ChEBI" id="CHEBI:456215"/>
        <dbReference type="EC" id="6.2.1.44"/>
    </reaction>
    <physiologicalReaction direction="left-to-right" evidence="5">
        <dbReference type="Rhea" id="RHEA:43053"/>
    </physiologicalReaction>
</comment>
<evidence type="ECO:0000256" key="5">
    <source>
        <dbReference type="ARBA" id="ARBA00051915"/>
    </source>
</evidence>
<proteinExistence type="inferred from homology"/>
<dbReference type="FunFam" id="3.30.300.30:FF:000008">
    <property type="entry name" value="2,3-dihydroxybenzoate-AMP ligase"/>
    <property type="match status" value="1"/>
</dbReference>
<dbReference type="InterPro" id="IPR000873">
    <property type="entry name" value="AMP-dep_synth/lig_dom"/>
</dbReference>
<dbReference type="CDD" id="cd12119">
    <property type="entry name" value="ttLC_FACS_AlkK_like"/>
    <property type="match status" value="1"/>
</dbReference>
<dbReference type="PANTHER" id="PTHR43859:SF4">
    <property type="entry name" value="BUTANOATE--COA LIGASE AAE1-RELATED"/>
    <property type="match status" value="1"/>
</dbReference>
<keyword evidence="3" id="KW-0276">Fatty acid metabolism</keyword>
<dbReference type="SUPFAM" id="SSF56801">
    <property type="entry name" value="Acetyl-CoA synthetase-like"/>
    <property type="match status" value="1"/>
</dbReference>
<dbReference type="InterPro" id="IPR020845">
    <property type="entry name" value="AMP-binding_CS"/>
</dbReference>
<evidence type="ECO:0000256" key="3">
    <source>
        <dbReference type="ARBA" id="ARBA00022832"/>
    </source>
</evidence>
<keyword evidence="4" id="KW-0443">Lipid metabolism</keyword>
<keyword evidence="11" id="KW-1185">Reference proteome</keyword>
<dbReference type="Proteomes" id="UP000544872">
    <property type="component" value="Unassembled WGS sequence"/>
</dbReference>
<feature type="domain" description="AMP-dependent synthetase/ligase" evidence="8">
    <location>
        <begin position="16"/>
        <end position="398"/>
    </location>
</feature>
<dbReference type="GO" id="GO:0016874">
    <property type="term" value="F:ligase activity"/>
    <property type="evidence" value="ECO:0007669"/>
    <property type="project" value="UniProtKB-KW"/>
</dbReference>
<reference evidence="10 11" key="1">
    <citation type="submission" date="2020-08" db="EMBL/GenBank/DDBJ databases">
        <title>Genomic Encyclopedia of Type Strains, Phase IV (KMG-IV): sequencing the most valuable type-strain genomes for metagenomic binning, comparative biology and taxonomic classification.</title>
        <authorList>
            <person name="Goeker M."/>
        </authorList>
    </citation>
    <scope>NUCLEOTIDE SEQUENCE [LARGE SCALE GENOMIC DNA]</scope>
    <source>
        <strain evidence="10 11">DSM 11590</strain>
    </source>
</reference>
<accession>A0A7W9ZIL6</accession>
<evidence type="ECO:0000256" key="4">
    <source>
        <dbReference type="ARBA" id="ARBA00023098"/>
    </source>
</evidence>
<dbReference type="RefSeq" id="WP_184265645.1">
    <property type="nucleotide sequence ID" value="NZ_JACIIX010000018.1"/>
</dbReference>
<organism evidence="10 11">
    <name type="scientific">Novispirillum itersonii</name>
    <name type="common">Aquaspirillum itersonii</name>
    <dbReference type="NCBI Taxonomy" id="189"/>
    <lineage>
        <taxon>Bacteria</taxon>
        <taxon>Pseudomonadati</taxon>
        <taxon>Pseudomonadota</taxon>
        <taxon>Alphaproteobacteria</taxon>
        <taxon>Rhodospirillales</taxon>
        <taxon>Novispirillaceae</taxon>
        <taxon>Novispirillum</taxon>
    </lineage>
</organism>
<dbReference type="Pfam" id="PF13193">
    <property type="entry name" value="AMP-binding_C"/>
    <property type="match status" value="1"/>
</dbReference>
<dbReference type="Gene3D" id="3.40.50.12780">
    <property type="entry name" value="N-terminal domain of ligase-like"/>
    <property type="match status" value="1"/>
</dbReference>